<dbReference type="Pfam" id="PF12674">
    <property type="entry name" value="Zn_ribbon_2"/>
    <property type="match status" value="1"/>
</dbReference>
<dbReference type="InterPro" id="IPR025868">
    <property type="entry name" value="Zn_ribbon_dom_put"/>
</dbReference>
<organism evidence="2 3">
    <name type="scientific">Fusibacter ferrireducens</name>
    <dbReference type="NCBI Taxonomy" id="2785058"/>
    <lineage>
        <taxon>Bacteria</taxon>
        <taxon>Bacillati</taxon>
        <taxon>Bacillota</taxon>
        <taxon>Clostridia</taxon>
        <taxon>Eubacteriales</taxon>
        <taxon>Eubacteriales Family XII. Incertae Sedis</taxon>
        <taxon>Fusibacter</taxon>
    </lineage>
</organism>
<dbReference type="RefSeq" id="WP_207736325.1">
    <property type="nucleotide sequence ID" value="NZ_JADKNH010000008.1"/>
</dbReference>
<proteinExistence type="predicted"/>
<accession>A0ABR9ZVC5</accession>
<evidence type="ECO:0000313" key="3">
    <source>
        <dbReference type="Proteomes" id="UP000614200"/>
    </source>
</evidence>
<gene>
    <name evidence="2" type="ORF">ISU02_14410</name>
</gene>
<keyword evidence="3" id="KW-1185">Reference proteome</keyword>
<name>A0ABR9ZVC5_9FIRM</name>
<sequence>MKVGRLFMIISIEMYATESDGGKWKDYCKYCYENRKNDLRGVA</sequence>
<evidence type="ECO:0000259" key="1">
    <source>
        <dbReference type="Pfam" id="PF12674"/>
    </source>
</evidence>
<comment type="caution">
    <text evidence="2">The sequence shown here is derived from an EMBL/GenBank/DDBJ whole genome shotgun (WGS) entry which is preliminary data.</text>
</comment>
<feature type="domain" description="Putative zinc ribbon" evidence="1">
    <location>
        <begin position="13"/>
        <end position="34"/>
    </location>
</feature>
<dbReference type="Proteomes" id="UP000614200">
    <property type="component" value="Unassembled WGS sequence"/>
</dbReference>
<protein>
    <recommendedName>
        <fullName evidence="1">Putative zinc ribbon domain-containing protein</fullName>
    </recommendedName>
</protein>
<dbReference type="EMBL" id="JADKNH010000008">
    <property type="protein sequence ID" value="MBF4694311.1"/>
    <property type="molecule type" value="Genomic_DNA"/>
</dbReference>
<evidence type="ECO:0000313" key="2">
    <source>
        <dbReference type="EMBL" id="MBF4694311.1"/>
    </source>
</evidence>
<reference evidence="2 3" key="1">
    <citation type="submission" date="2020-11" db="EMBL/GenBank/DDBJ databases">
        <title>Fusibacter basophilias sp. nov.</title>
        <authorList>
            <person name="Qiu D."/>
        </authorList>
    </citation>
    <scope>NUCLEOTIDE SEQUENCE [LARGE SCALE GENOMIC DNA]</scope>
    <source>
        <strain evidence="2 3">Q10-2</strain>
    </source>
</reference>